<dbReference type="OMA" id="EMLNVQF"/>
<dbReference type="AlphaFoldDB" id="Q22543"/>
<evidence type="ECO:0000313" key="2">
    <source>
        <dbReference type="EMBL" id="CAA92195.2"/>
    </source>
</evidence>
<dbReference type="WormBase" id="T18D3.6">
    <property type="protein sequence ID" value="CE43945"/>
    <property type="gene ID" value="WBGene00011823"/>
</dbReference>
<accession>Q22543</accession>
<dbReference type="EMBL" id="BX284606">
    <property type="protein sequence ID" value="CAA92195.2"/>
    <property type="molecule type" value="Genomic_DNA"/>
</dbReference>
<reference evidence="2 3" key="1">
    <citation type="journal article" date="1998" name="Science">
        <title>Genome sequence of the nematode C. elegans: a platform for investigating biology.</title>
        <authorList>
            <consortium name="The C. elegans sequencing consortium"/>
            <person name="Sulson J.E."/>
            <person name="Waterston R."/>
        </authorList>
    </citation>
    <scope>NUCLEOTIDE SEQUENCE [LARGE SCALE GENOMIC DNA]</scope>
    <source>
        <strain evidence="2 3">Bristol N2</strain>
    </source>
</reference>
<feature type="region of interest" description="Disordered" evidence="1">
    <location>
        <begin position="169"/>
        <end position="198"/>
    </location>
</feature>
<proteinExistence type="predicted"/>
<sequence length="290" mass="33732">MEEPHPAPRNDRDAEGEEARHALRMERQLAIREGRYLPPLPQLPPLIQLIPVHRAQANEAVDRAIEFQLNQRRQFLLQHLRPEHFQPGGFFDPQPEGNYHPLSPQHSDEELDDAEEEIERQRRIRQNWRNYMNQRVDPIPQEIVDRLLREYDNWARAALNNNNGNFRNYNAMLSPSPSPSPNASPAPSDDEDPMEHVNSDDEDVEMLNAQMMEMRPNQPRPRKRHNSQGPLPIKRKRVTFKEDSSDEAINSFDEDSSDCNDNVPVNRKQYDDDDEGFFGGPPARHNSFVA</sequence>
<dbReference type="Bgee" id="WBGene00011823">
    <property type="expression patterns" value="Expressed in pharyngeal muscle cell (C elegans) and 3 other cell types or tissues"/>
</dbReference>
<feature type="region of interest" description="Disordered" evidence="1">
    <location>
        <begin position="1"/>
        <end position="23"/>
    </location>
</feature>
<evidence type="ECO:0000313" key="4">
    <source>
        <dbReference type="WormBase" id="T18D3.6"/>
    </source>
</evidence>
<dbReference type="HOGENOM" id="CLU_953877_0_0_1"/>
<feature type="region of interest" description="Disordered" evidence="1">
    <location>
        <begin position="214"/>
        <end position="290"/>
    </location>
</feature>
<dbReference type="AGR" id="WB:WBGene00011823"/>
<dbReference type="CTD" id="188576"/>
<protein>
    <submittedName>
        <fullName evidence="2">Uncharacterized protein</fullName>
    </submittedName>
</protein>
<dbReference type="eggNOG" id="ENOG502TG3Q">
    <property type="taxonomic scope" value="Eukaryota"/>
</dbReference>
<organism evidence="2 3">
    <name type="scientific">Caenorhabditis elegans</name>
    <dbReference type="NCBI Taxonomy" id="6239"/>
    <lineage>
        <taxon>Eukaryota</taxon>
        <taxon>Metazoa</taxon>
        <taxon>Ecdysozoa</taxon>
        <taxon>Nematoda</taxon>
        <taxon>Chromadorea</taxon>
        <taxon>Rhabditida</taxon>
        <taxon>Rhabditina</taxon>
        <taxon>Rhabditomorpha</taxon>
        <taxon>Rhabditoidea</taxon>
        <taxon>Rhabditidae</taxon>
        <taxon>Peloderinae</taxon>
        <taxon>Caenorhabditis</taxon>
    </lineage>
</organism>
<name>Q22543_CAEEL</name>
<dbReference type="KEGG" id="cel:CELE_T18D3.6"/>
<dbReference type="GeneID" id="188576"/>
<gene>
    <name evidence="2" type="ORF">CELE_T18D3.6</name>
    <name evidence="2 4" type="ORF">T18D3.6</name>
</gene>
<feature type="region of interest" description="Disordered" evidence="1">
    <location>
        <begin position="87"/>
        <end position="109"/>
    </location>
</feature>
<evidence type="ECO:0000313" key="3">
    <source>
        <dbReference type="Proteomes" id="UP000001940"/>
    </source>
</evidence>
<dbReference type="InParanoid" id="Q22543"/>
<dbReference type="FunCoup" id="Q22543">
    <property type="interactions" value="1338"/>
</dbReference>
<dbReference type="RefSeq" id="NP_510087.2">
    <property type="nucleotide sequence ID" value="NM_077686.2"/>
</dbReference>
<dbReference type="Proteomes" id="UP000001940">
    <property type="component" value="Chromosome X"/>
</dbReference>
<dbReference type="SMR" id="Q22543"/>
<dbReference type="PaxDb" id="6239-T18D3.6"/>
<dbReference type="OrthoDB" id="5860450at2759"/>
<keyword evidence="3" id="KW-1185">Reference proteome</keyword>
<evidence type="ECO:0000256" key="1">
    <source>
        <dbReference type="SAM" id="MobiDB-lite"/>
    </source>
</evidence>
<dbReference type="UCSC" id="T18D3.6">
    <property type="organism name" value="c. elegans"/>
</dbReference>